<comment type="caution">
    <text evidence="2">The sequence shown here is derived from an EMBL/GenBank/DDBJ whole genome shotgun (WGS) entry which is preliminary data.</text>
</comment>
<evidence type="ECO:0000313" key="3">
    <source>
        <dbReference type="Proteomes" id="UP001501803"/>
    </source>
</evidence>
<name>A0ABP7KQX1_9MICO</name>
<reference evidence="3" key="1">
    <citation type="journal article" date="2019" name="Int. J. Syst. Evol. Microbiol.">
        <title>The Global Catalogue of Microorganisms (GCM) 10K type strain sequencing project: providing services to taxonomists for standard genome sequencing and annotation.</title>
        <authorList>
            <consortium name="The Broad Institute Genomics Platform"/>
            <consortium name="The Broad Institute Genome Sequencing Center for Infectious Disease"/>
            <person name="Wu L."/>
            <person name="Ma J."/>
        </authorList>
    </citation>
    <scope>NUCLEOTIDE SEQUENCE [LARGE SCALE GENOMIC DNA]</scope>
    <source>
        <strain evidence="3">JCM 17021</strain>
    </source>
</reference>
<dbReference type="RefSeq" id="WP_345067443.1">
    <property type="nucleotide sequence ID" value="NZ_BAABCN010000007.1"/>
</dbReference>
<evidence type="ECO:0000256" key="1">
    <source>
        <dbReference type="SAM" id="Phobius"/>
    </source>
</evidence>
<protein>
    <submittedName>
        <fullName evidence="2">Uncharacterized protein</fullName>
    </submittedName>
</protein>
<keyword evidence="1" id="KW-0812">Transmembrane</keyword>
<gene>
    <name evidence="2" type="ORF">GCM10022381_26570</name>
</gene>
<proteinExistence type="predicted"/>
<keyword evidence="1" id="KW-0472">Membrane</keyword>
<organism evidence="2 3">
    <name type="scientific">Leifsonia kafniensis</name>
    <dbReference type="NCBI Taxonomy" id="475957"/>
    <lineage>
        <taxon>Bacteria</taxon>
        <taxon>Bacillati</taxon>
        <taxon>Actinomycetota</taxon>
        <taxon>Actinomycetes</taxon>
        <taxon>Micrococcales</taxon>
        <taxon>Microbacteriaceae</taxon>
        <taxon>Leifsonia</taxon>
    </lineage>
</organism>
<accession>A0ABP7KQX1</accession>
<feature type="transmembrane region" description="Helical" evidence="1">
    <location>
        <begin position="36"/>
        <end position="59"/>
    </location>
</feature>
<dbReference type="Proteomes" id="UP001501803">
    <property type="component" value="Unassembled WGS sequence"/>
</dbReference>
<dbReference type="EMBL" id="BAABCN010000007">
    <property type="protein sequence ID" value="GAA3882989.1"/>
    <property type="molecule type" value="Genomic_DNA"/>
</dbReference>
<evidence type="ECO:0000313" key="2">
    <source>
        <dbReference type="EMBL" id="GAA3882989.1"/>
    </source>
</evidence>
<keyword evidence="3" id="KW-1185">Reference proteome</keyword>
<keyword evidence="1" id="KW-1133">Transmembrane helix</keyword>
<sequence>MSRSVMPDLAEFERMKQNLLIRVEVTDKQRKRRHRITAIGVAGALAVAMTAGAIMIAAAPQGQINYLTDCYGAADLNSVHGTSVYLPGDLKETTPTPLAERVRLAEDMCGASWSVGTFADGESVDGVYAVPDLVTCQLPDKRLAVFPSQRPPEELCMSLGLTTPHD</sequence>